<evidence type="ECO:0000256" key="8">
    <source>
        <dbReference type="SAM" id="Phobius"/>
    </source>
</evidence>
<keyword evidence="2" id="KW-0813">Transport</keyword>
<gene>
    <name evidence="11" type="ORF">Aam_041_009</name>
</gene>
<dbReference type="InterPro" id="IPR003593">
    <property type="entry name" value="AAA+_ATPase"/>
</dbReference>
<keyword evidence="3 8" id="KW-0812">Transmembrane</keyword>
<feature type="domain" description="ABC transporter" evidence="9">
    <location>
        <begin position="382"/>
        <end position="579"/>
    </location>
</feature>
<dbReference type="CDD" id="cd03223">
    <property type="entry name" value="ABCD_peroxisomal_ALDP"/>
    <property type="match status" value="1"/>
</dbReference>
<comment type="caution">
    <text evidence="11">The sequence shown here is derived from an EMBL/GenBank/DDBJ whole genome shotgun (WGS) entry which is preliminary data.</text>
</comment>
<comment type="subcellular location">
    <subcellularLocation>
        <location evidence="1">Cell membrane</location>
        <topology evidence="1">Multi-pass membrane protein</topology>
    </subcellularLocation>
</comment>
<dbReference type="PROSITE" id="PS00211">
    <property type="entry name" value="ABC_TRANSPORTER_1"/>
    <property type="match status" value="1"/>
</dbReference>
<dbReference type="SUPFAM" id="SSF90123">
    <property type="entry name" value="ABC transporter transmembrane region"/>
    <property type="match status" value="1"/>
</dbReference>
<dbReference type="InterPro" id="IPR011527">
    <property type="entry name" value="ABC1_TM_dom"/>
</dbReference>
<keyword evidence="12" id="KW-1185">Reference proteome</keyword>
<dbReference type="InterPro" id="IPR017871">
    <property type="entry name" value="ABC_transporter-like_CS"/>
</dbReference>
<evidence type="ECO:0000256" key="1">
    <source>
        <dbReference type="ARBA" id="ARBA00004651"/>
    </source>
</evidence>
<evidence type="ECO:0000256" key="2">
    <source>
        <dbReference type="ARBA" id="ARBA00022448"/>
    </source>
</evidence>
<dbReference type="PANTHER" id="PTHR11384">
    <property type="entry name" value="ATP-BINDING CASSETTE, SUB-FAMILY D MEMBER"/>
    <property type="match status" value="1"/>
</dbReference>
<accession>A0A0D6PF05</accession>
<reference evidence="11 12" key="1">
    <citation type="submission" date="2012-11" db="EMBL/GenBank/DDBJ databases">
        <title>Whole genome sequence of Acidocella aminolytica 101 = DSM 11237.</title>
        <authorList>
            <person name="Azuma Y."/>
            <person name="Higashiura N."/>
            <person name="Hirakawa H."/>
            <person name="Matsushita K."/>
        </authorList>
    </citation>
    <scope>NUCLEOTIDE SEQUENCE [LARGE SCALE GENOMIC DNA]</scope>
    <source>
        <strain evidence="12">101 / DSM 11237</strain>
    </source>
</reference>
<feature type="transmembrane region" description="Helical" evidence="8">
    <location>
        <begin position="287"/>
        <end position="308"/>
    </location>
</feature>
<dbReference type="PROSITE" id="PS50893">
    <property type="entry name" value="ABC_TRANSPORTER_2"/>
    <property type="match status" value="1"/>
</dbReference>
<dbReference type="InterPro" id="IPR027417">
    <property type="entry name" value="P-loop_NTPase"/>
</dbReference>
<feature type="transmembrane region" description="Helical" evidence="8">
    <location>
        <begin position="176"/>
        <end position="197"/>
    </location>
</feature>
<dbReference type="Gene3D" id="3.40.50.300">
    <property type="entry name" value="P-loop containing nucleotide triphosphate hydrolases"/>
    <property type="match status" value="1"/>
</dbReference>
<feature type="transmembrane region" description="Helical" evidence="8">
    <location>
        <begin position="29"/>
        <end position="52"/>
    </location>
</feature>
<dbReference type="PANTHER" id="PTHR11384:SF59">
    <property type="entry name" value="LYSOSOMAL COBALAMIN TRANSPORTER ABCD4"/>
    <property type="match status" value="1"/>
</dbReference>
<dbReference type="Gene3D" id="1.20.1560.10">
    <property type="entry name" value="ABC transporter type 1, transmembrane domain"/>
    <property type="match status" value="1"/>
</dbReference>
<dbReference type="GO" id="GO:0016887">
    <property type="term" value="F:ATP hydrolysis activity"/>
    <property type="evidence" value="ECO:0007669"/>
    <property type="project" value="InterPro"/>
</dbReference>
<dbReference type="PROSITE" id="PS50929">
    <property type="entry name" value="ABC_TM1F"/>
    <property type="match status" value="1"/>
</dbReference>
<dbReference type="GO" id="GO:0005524">
    <property type="term" value="F:ATP binding"/>
    <property type="evidence" value="ECO:0007669"/>
    <property type="project" value="UniProtKB-KW"/>
</dbReference>
<dbReference type="SMART" id="SM00382">
    <property type="entry name" value="AAA"/>
    <property type="match status" value="1"/>
</dbReference>
<evidence type="ECO:0000313" key="11">
    <source>
        <dbReference type="EMBL" id="GAN80242.1"/>
    </source>
</evidence>
<evidence type="ECO:0000259" key="10">
    <source>
        <dbReference type="PROSITE" id="PS50929"/>
    </source>
</evidence>
<keyword evidence="5" id="KW-0067">ATP-binding</keyword>
<dbReference type="GO" id="GO:0005886">
    <property type="term" value="C:plasma membrane"/>
    <property type="evidence" value="ECO:0007669"/>
    <property type="project" value="UniProtKB-SubCell"/>
</dbReference>
<keyword evidence="4" id="KW-0547">Nucleotide-binding</keyword>
<feature type="domain" description="ABC transmembrane type-1" evidence="10">
    <location>
        <begin position="38"/>
        <end position="347"/>
    </location>
</feature>
<dbReference type="InterPro" id="IPR050835">
    <property type="entry name" value="ABC_transporter_sub-D"/>
</dbReference>
<dbReference type="Proteomes" id="UP000032668">
    <property type="component" value="Unassembled WGS sequence"/>
</dbReference>
<evidence type="ECO:0000313" key="12">
    <source>
        <dbReference type="Proteomes" id="UP000032668"/>
    </source>
</evidence>
<evidence type="ECO:0000259" key="9">
    <source>
        <dbReference type="PROSITE" id="PS50893"/>
    </source>
</evidence>
<sequence>MRRVMTNFFIGFAEGWSLAKPYFKSEEKWTAWGLLGTVIGLNLLLVGLNVVLTYWNNDFFNAIQVYDVKTVLTLLYMPLVHIKGKGPMPGFAELVIIYVLIAVYATYLSQMLQIKWRQWMTVHYVENWLRDRAYYNISLAHAPSDVVDNPDQRISEDLNNFTANTLSLGTDFITNVVTLFSFIFVLYAISGSITLLGVTIHGYMLWVAVLYSLVGTGLTHLIGRKLVPLSFNQQKLEANFRYRLVRVRENPEAIALSHGEVEERAELNSSFQFVRDNFWAIMRRTKALNFFTISFTQIANIFPLVVILPRYFAKEIGLGGLSQIPMVFGQVQGALSWFIGSYTNLVTWRATVSRLYGFREAMETARALASGGPRLAQAGDRLTLKDLTLTLPDGRKLLDHASLTLTPGELVTISGPSGAGKSTLFRAIAGIWPFGTGEIERPTGRLLFLPQKPYFPLGTLKRNLAYPDNADRLETKMATETLSAVGLGHLANRLDEVANWGLALSGGEQQRLALARAILAKPDWLFLDEATSALDKKLADDVRAVLLTHLPATTIVAISHHETSNRRIRLEEGTLAAAL</sequence>
<dbReference type="STRING" id="1120923.SAMN02746095_01588"/>
<dbReference type="SUPFAM" id="SSF52540">
    <property type="entry name" value="P-loop containing nucleoside triphosphate hydrolases"/>
    <property type="match status" value="1"/>
</dbReference>
<evidence type="ECO:0000256" key="5">
    <source>
        <dbReference type="ARBA" id="ARBA00022840"/>
    </source>
</evidence>
<dbReference type="InterPro" id="IPR003439">
    <property type="entry name" value="ABC_transporter-like_ATP-bd"/>
</dbReference>
<dbReference type="GO" id="GO:0140359">
    <property type="term" value="F:ABC-type transporter activity"/>
    <property type="evidence" value="ECO:0007669"/>
    <property type="project" value="InterPro"/>
</dbReference>
<evidence type="ECO:0000256" key="3">
    <source>
        <dbReference type="ARBA" id="ARBA00022692"/>
    </source>
</evidence>
<feature type="transmembrane region" description="Helical" evidence="8">
    <location>
        <begin position="203"/>
        <end position="223"/>
    </location>
</feature>
<evidence type="ECO:0000256" key="6">
    <source>
        <dbReference type="ARBA" id="ARBA00022989"/>
    </source>
</evidence>
<dbReference type="AlphaFoldDB" id="A0A0D6PF05"/>
<evidence type="ECO:0000256" key="4">
    <source>
        <dbReference type="ARBA" id="ARBA00022741"/>
    </source>
</evidence>
<organism evidence="11 12">
    <name type="scientific">Acidocella aminolytica 101 = DSM 11237</name>
    <dbReference type="NCBI Taxonomy" id="1120923"/>
    <lineage>
        <taxon>Bacteria</taxon>
        <taxon>Pseudomonadati</taxon>
        <taxon>Pseudomonadota</taxon>
        <taxon>Alphaproteobacteria</taxon>
        <taxon>Acetobacterales</taxon>
        <taxon>Acidocellaceae</taxon>
        <taxon>Acidocella</taxon>
    </lineage>
</organism>
<dbReference type="InterPro" id="IPR036640">
    <property type="entry name" value="ABC1_TM_sf"/>
</dbReference>
<keyword evidence="6 8" id="KW-1133">Transmembrane helix</keyword>
<keyword evidence="7 8" id="KW-0472">Membrane</keyword>
<feature type="transmembrane region" description="Helical" evidence="8">
    <location>
        <begin position="91"/>
        <end position="108"/>
    </location>
</feature>
<dbReference type="Pfam" id="PF00005">
    <property type="entry name" value="ABC_tran"/>
    <property type="match status" value="1"/>
</dbReference>
<proteinExistence type="predicted"/>
<dbReference type="EMBL" id="BANC01000041">
    <property type="protein sequence ID" value="GAN80242.1"/>
    <property type="molecule type" value="Genomic_DNA"/>
</dbReference>
<evidence type="ECO:0000256" key="7">
    <source>
        <dbReference type="ARBA" id="ARBA00023136"/>
    </source>
</evidence>
<dbReference type="Pfam" id="PF06472">
    <property type="entry name" value="ABC_membrane_2"/>
    <property type="match status" value="1"/>
</dbReference>
<protein>
    <submittedName>
        <fullName evidence="11">ABC transporter</fullName>
    </submittedName>
</protein>
<name>A0A0D6PF05_9PROT</name>